<comment type="subcellular location">
    <subcellularLocation>
        <location evidence="1">Nucleus</location>
    </subcellularLocation>
</comment>
<dbReference type="SMART" id="SM01343">
    <property type="entry name" value="FATC"/>
    <property type="match status" value="1"/>
</dbReference>
<dbReference type="Gene3D" id="3.30.1010.10">
    <property type="entry name" value="Phosphatidylinositol 3-kinase Catalytic Subunit, Chain A, domain 4"/>
    <property type="match status" value="1"/>
</dbReference>
<dbReference type="PANTHER" id="PTHR37079">
    <property type="entry name" value="SERINE/THREONINE-PROTEIN KINASE ATM"/>
    <property type="match status" value="1"/>
</dbReference>
<dbReference type="InterPro" id="IPR038980">
    <property type="entry name" value="ATM_plant"/>
</dbReference>
<dbReference type="InterPro" id="IPR003151">
    <property type="entry name" value="PIK-rel_kinase_FAT"/>
</dbReference>
<dbReference type="GO" id="GO:0005524">
    <property type="term" value="F:ATP binding"/>
    <property type="evidence" value="ECO:0007669"/>
    <property type="project" value="UniProtKB-KW"/>
</dbReference>
<evidence type="ECO:0000256" key="5">
    <source>
        <dbReference type="ARBA" id="ARBA00022741"/>
    </source>
</evidence>
<dbReference type="InterPro" id="IPR000403">
    <property type="entry name" value="PI3/4_kinase_cat_dom"/>
</dbReference>
<dbReference type="FunFam" id="3.30.1010.10:FF:000023">
    <property type="entry name" value="Serine/threonine-protein kinase ATM"/>
    <property type="match status" value="1"/>
</dbReference>
<dbReference type="CDD" id="cd05171">
    <property type="entry name" value="PIKKc_ATM"/>
    <property type="match status" value="1"/>
</dbReference>
<comment type="catalytic activity">
    <reaction evidence="12">
        <text>L-seryl-[protein] + ATP = O-phospho-L-seryl-[protein] + ADP + H(+)</text>
        <dbReference type="Rhea" id="RHEA:17989"/>
        <dbReference type="Rhea" id="RHEA-COMP:9863"/>
        <dbReference type="Rhea" id="RHEA-COMP:11604"/>
        <dbReference type="ChEBI" id="CHEBI:15378"/>
        <dbReference type="ChEBI" id="CHEBI:29999"/>
        <dbReference type="ChEBI" id="CHEBI:30616"/>
        <dbReference type="ChEBI" id="CHEBI:83421"/>
        <dbReference type="ChEBI" id="CHEBI:456216"/>
        <dbReference type="EC" id="2.7.11.1"/>
    </reaction>
</comment>
<evidence type="ECO:0000256" key="9">
    <source>
        <dbReference type="ARBA" id="ARBA00023242"/>
    </source>
</evidence>
<keyword evidence="7 17" id="KW-0418">Kinase</keyword>
<dbReference type="PROSITE" id="PS00916">
    <property type="entry name" value="PI3_4_KINASE_2"/>
    <property type="match status" value="1"/>
</dbReference>
<keyword evidence="6" id="KW-0227">DNA damage</keyword>
<keyword evidence="3" id="KW-0723">Serine/threonine-protein kinase</keyword>
<keyword evidence="9" id="KW-0539">Nucleus</keyword>
<accession>A0A1Y5I0J8</accession>
<evidence type="ECO:0000256" key="1">
    <source>
        <dbReference type="ARBA" id="ARBA00004123"/>
    </source>
</evidence>
<evidence type="ECO:0000256" key="7">
    <source>
        <dbReference type="ARBA" id="ARBA00022777"/>
    </source>
</evidence>
<evidence type="ECO:0000259" key="16">
    <source>
        <dbReference type="PROSITE" id="PS51190"/>
    </source>
</evidence>
<dbReference type="InterPro" id="IPR014009">
    <property type="entry name" value="PIK_FAT"/>
</dbReference>
<evidence type="ECO:0000259" key="15">
    <source>
        <dbReference type="PROSITE" id="PS51189"/>
    </source>
</evidence>
<keyword evidence="10" id="KW-0131">Cell cycle</keyword>
<dbReference type="PROSITE" id="PS51189">
    <property type="entry name" value="FAT"/>
    <property type="match status" value="1"/>
</dbReference>
<dbReference type="PROSITE" id="PS51190">
    <property type="entry name" value="FATC"/>
    <property type="match status" value="1"/>
</dbReference>
<protein>
    <recommendedName>
        <fullName evidence="13">Serine/threonine-protein kinase ATM</fullName>
        <ecNumber evidence="2">2.7.11.1</ecNumber>
    </recommendedName>
</protein>
<keyword evidence="8" id="KW-0067">ATP-binding</keyword>
<feature type="domain" description="PI3K/PI4K catalytic" evidence="14">
    <location>
        <begin position="2660"/>
        <end position="2969"/>
    </location>
</feature>
<organism evidence="17">
    <name type="scientific">Ostreococcus tauri</name>
    <name type="common">Marine green alga</name>
    <dbReference type="NCBI Taxonomy" id="70448"/>
    <lineage>
        <taxon>Eukaryota</taxon>
        <taxon>Viridiplantae</taxon>
        <taxon>Chlorophyta</taxon>
        <taxon>Mamiellophyceae</taxon>
        <taxon>Mamiellales</taxon>
        <taxon>Bathycoccaceae</taxon>
        <taxon>Ostreococcus</taxon>
    </lineage>
</organism>
<gene>
    <name evidence="17" type="ORF">BE221DRAFT_81501</name>
</gene>
<dbReference type="SUPFAM" id="SSF56112">
    <property type="entry name" value="Protein kinase-like (PK-like)"/>
    <property type="match status" value="1"/>
</dbReference>
<evidence type="ECO:0000313" key="17">
    <source>
        <dbReference type="EMBL" id="OUS42980.1"/>
    </source>
</evidence>
<evidence type="ECO:0000259" key="14">
    <source>
        <dbReference type="PROSITE" id="PS50290"/>
    </source>
</evidence>
<dbReference type="Proteomes" id="UP000195557">
    <property type="component" value="Unassembled WGS sequence"/>
</dbReference>
<dbReference type="PROSITE" id="PS50290">
    <property type="entry name" value="PI3_4_KINASE_3"/>
    <property type="match status" value="1"/>
</dbReference>
<keyword evidence="5" id="KW-0547">Nucleotide-binding</keyword>
<proteinExistence type="predicted"/>
<evidence type="ECO:0000256" key="11">
    <source>
        <dbReference type="ARBA" id="ARBA00047899"/>
    </source>
</evidence>
<evidence type="ECO:0000256" key="6">
    <source>
        <dbReference type="ARBA" id="ARBA00022763"/>
    </source>
</evidence>
<dbReference type="EMBL" id="KZ155835">
    <property type="protein sequence ID" value="OUS42980.1"/>
    <property type="molecule type" value="Genomic_DNA"/>
</dbReference>
<name>A0A1Y5I0J8_OSTTA</name>
<feature type="domain" description="FAT" evidence="15">
    <location>
        <begin position="1865"/>
        <end position="2554"/>
    </location>
</feature>
<dbReference type="Pfam" id="PF02259">
    <property type="entry name" value="FAT"/>
    <property type="match status" value="1"/>
</dbReference>
<dbReference type="InterPro" id="IPR003152">
    <property type="entry name" value="FATC_dom"/>
</dbReference>
<dbReference type="InterPro" id="IPR011009">
    <property type="entry name" value="Kinase-like_dom_sf"/>
</dbReference>
<dbReference type="InterPro" id="IPR036940">
    <property type="entry name" value="PI3/4_kinase_cat_sf"/>
</dbReference>
<evidence type="ECO:0000256" key="3">
    <source>
        <dbReference type="ARBA" id="ARBA00022527"/>
    </source>
</evidence>
<evidence type="ECO:0000256" key="10">
    <source>
        <dbReference type="ARBA" id="ARBA00023306"/>
    </source>
</evidence>
<evidence type="ECO:0000256" key="2">
    <source>
        <dbReference type="ARBA" id="ARBA00012513"/>
    </source>
</evidence>
<evidence type="ECO:0000256" key="13">
    <source>
        <dbReference type="ARBA" id="ARBA00073111"/>
    </source>
</evidence>
<evidence type="ECO:0000256" key="8">
    <source>
        <dbReference type="ARBA" id="ARBA00022840"/>
    </source>
</evidence>
<dbReference type="EC" id="2.7.11.1" evidence="2"/>
<dbReference type="InterPro" id="IPR018936">
    <property type="entry name" value="PI3/4_kinase_CS"/>
</dbReference>
<dbReference type="eggNOG" id="KOG0892">
    <property type="taxonomic scope" value="Eukaryota"/>
</dbReference>
<evidence type="ECO:0000256" key="12">
    <source>
        <dbReference type="ARBA" id="ARBA00048679"/>
    </source>
</evidence>
<dbReference type="GO" id="GO:0006281">
    <property type="term" value="P:DNA repair"/>
    <property type="evidence" value="ECO:0007669"/>
    <property type="project" value="InterPro"/>
</dbReference>
<sequence length="3010" mass="336283">MFDVSALHDALRSEKLRKRREGIKDVLLSLQSSDFVRYLDVGTKEYDSTGSGDVKSTWAGLISSVMVCVTSELEDDKHTTDKNTFSLLRTCVAAAEGRKRTNGISVPLLRRAGKMFAHVLIVLQSGDANFVVDYVHILRNNLLNVPEYCSRAKQSVFEELIKLFASKSTSSSSEAMNGEKKEELYRGAAAFYLLLRNCPYDLSVQTVNGLMETFKDTFHNLREDGRTAAMLVSAMNKFLLKTGLDVSSRMAALHDSVYPYLAWALKGNVRDRRLKEELIKYCYVQNRLDVLGHESVENLVEVLEKQIDDIGSDRSVGGNNSDRFDVKLSQKLLFELYCDVLVFSERTTSTVSSDMNQITRSAKRARGDGKHVERIVSKILSDGGYWGAVFCVLLKRHGGSLAKPELDDCANRLVIALSDSFSQGSMSDMKVLAHSLWLIRCLQEIAGGTRNNASPVWTKVTNCLVYWLPAHLAEARLTNESLLLFATMVSSELIHPSLLRQKFWQLSVFDFAEVPTLATLELVSAVSSLGLSEHVVAGRSYDEYFLWLLRGLSQKTDERFSFYSRRANASTTSDVALDRVLSAIQNSFVAASHRAWIDKEDRSWLESPDDDHVSFMRDVENLRLVSKPFAKFGFNPKRADDVTTVNSSSKEVSMDPEIRITGAQMLEKAIGAARNPTDAVRVCTVALGAITSLAPINRRTESMQSLDQGGNASLMKTIFATIPRALRIGLHLDTILSSKTTVLDAIPTLVSTLRQVQHAGCKSEALEDLCRNVVEILYDIARELLQNIDHGLTVGSNSVMTSARHSQEETFFDDDLDFQMVDSEAQRSNTSQMATTSTTIMPENDGNVACSERYVKQIMKCLESMTSVIPESVATLTALLLRYAVPPEGAPPRGPCGIGVSQDIAEVAISLVQSSRSASLVGVVLPVLQAVARGQVNLDENAGLMSSAREWLLNQTTILTYGLCELTSSNSNCEMPPIPENTHGVLADLVTRAAGVVDGEIPAALRNCGVRAKLADCILSLFTYEMDYFQPRFGGCLAWLLGDDSYLVRIHAGYAMASAIGFFLEADHTSIFQNTVVPGLAIKCQFLPSGGLDIATDDIDDTEREWSSLHIISAVGIISSVLEPWCAFMIIHHRARHGSRLQIPAMNAIIHLAESTGHPSVASFVQFHNRTIGRLWIDSGASVSLLFEVPEVLGLPPGTDAKTVAAQLRRSLLPALIYDKDRDGLNTLAAMSDSGTIQQMIKLNWDVVQARLYALVAKDCPDPKAIAAQTYVESLMKKSIRGWKPNDSSNQLQILVELLHLARDPVESAKLFDVSPPYRRATDIIHVIERFMNEQDSTITWTFDVIFQCMLSIHEAIDMATSSRHKLKVLASLKVLLSCIGEENVRIPSLFRYVYFMLIPNLNDNTIGTQCIQILAKQTLSAYDELNRLNEDQSELSFTMENFIVPLMFVLSSVVESDASSVDQRTEAQNFLRIIVTKPPKSIYRVLGVLPPLPDLPMLKDVRDILLNVDKPSHAERLSYLVEKAPTLPKALQRVALRAGGLEALMHKKYLLKMSDEEDFSPYKWSCTISEHVWKFAELVAPLADAELFSIAAELVSSLGPLRPQVLAFIPPEQKLPLGGKDFVVGMTQLEMFVVKNLKYLSSLLCSPKSSTVRSAAATIQGLFTIKKVCATHQKIPETERFYLAPFATEALTVPAVESVCVKSMVSDLYELDDERLWTINENGSDKAYENWICALVHRLLPECKADPLFRLLESLMISDYVVAELALPHMLFEIADARHDLSVKGNKDVHDALSRGFTGTLNRANTSEGRRAAKFILRTFEYLRRKRTTAFRAKRPDEPSERRSRARDPAKWKKIFWFDIDYLTVAQAAIHTEAPLTAIMFVEYWLEEKGDSVSLNVGDSHGQMSDSVPEHLSLLLKAQSKLSEPDGLYGLLCSNSLELQLRLSEHEGHWDRALAGYDLLRSSGENIGTHDGQHSVPMMRSLRELGCSHLLRAYSKALSDDELAAPEMKELQYEAAWRAGIWTLPTGITRTQHSTTSEFNQSLHAALRALDRNDTACAIYETNRSRAHILEKAISEQAESADAMNVTIMKLRMLDDIRDAAQLWRHFDSNANVEVKKRALISMNDCWRSRHVKDAPFKLIEQSLALQGVLFQLAGLYDNYAQHMTRTSMLARKAGHITEGVQAIRNLRIMHGRDQTKSDMISLGTSPWRVEEAKLLWAEGKSEAAISVVNSIVQSMRPGQNLLLSSPKRSENASAPPSARFFELVCLLSKWQARARSESSKVILSKFLDCVSGMTAAYADIMKGKGVHEAKCAVIYSKDGLNDVTSVRLLSRVHFRLAQFTDAQYRHLEDRLKSPEWARYERLRKRNEDELVRLKREKDTKHLALVGKKKGTGAYEAIVNEINSITGRLYPLERQVSNDHEEAMGMHGEHRNALITALQGYRRSLEAGGWNAQETVFRMISLWFTHCAGVSTKSLSGGTLTSAVNGEIEKLITRGARIPSQIFLELSHQIISRLGTPCNAENNFIQLLEHLVFRLIRDHPYHVIYQIQALTRGDRVSRAGVRSPSEKIAAAKRLLEKYGSKYPEKRMMLSQMERLIEAYIRIATMSLSSNNETPWKQLPSDVKKRALSDLKMVPVLTAPLAIDPKCEYADGTFPYFSHFGDAARLVGGINVPKVVSCYGSNGKIYHQLAKSGNDDLRQDAVIQQFFGLVNTLLKRNLSTNSRRMRIRTYKVIPFSPEAGLLEYVDESILLSSYLIRAHERYRPCDMKHGDISRLMKGLPPSELHKTYEEVCANFRPVMHNFFLENFPDPSNWFEKRVAYTRSCAVNSIVGYVIGLGDRHSSNIMIDRWTAEFVHIDFGVTFEQGLTLKTPERVPFRLTRDIVDGMGACGVEGIMRRCCEETMKVLRSNRDALTTIIAVLVHDPIIKWAVGGRQDAAASSKHYNGMGDSPVHADEGNLDAERALMRVKQKLDGYEDGELRSIQGQVQQLLHDARDPHKLALMYAGWAAWL</sequence>
<dbReference type="GO" id="GO:0005634">
    <property type="term" value="C:nucleus"/>
    <property type="evidence" value="ECO:0007669"/>
    <property type="project" value="UniProtKB-SubCell"/>
</dbReference>
<dbReference type="GO" id="GO:0004674">
    <property type="term" value="F:protein serine/threonine kinase activity"/>
    <property type="evidence" value="ECO:0007669"/>
    <property type="project" value="UniProtKB-KW"/>
</dbReference>
<comment type="catalytic activity">
    <reaction evidence="11">
        <text>L-threonyl-[protein] + ATP = O-phospho-L-threonyl-[protein] + ADP + H(+)</text>
        <dbReference type="Rhea" id="RHEA:46608"/>
        <dbReference type="Rhea" id="RHEA-COMP:11060"/>
        <dbReference type="Rhea" id="RHEA-COMP:11605"/>
        <dbReference type="ChEBI" id="CHEBI:15378"/>
        <dbReference type="ChEBI" id="CHEBI:30013"/>
        <dbReference type="ChEBI" id="CHEBI:30616"/>
        <dbReference type="ChEBI" id="CHEBI:61977"/>
        <dbReference type="ChEBI" id="CHEBI:456216"/>
        <dbReference type="EC" id="2.7.11.1"/>
    </reaction>
</comment>
<dbReference type="SMART" id="SM00146">
    <property type="entry name" value="PI3Kc"/>
    <property type="match status" value="1"/>
</dbReference>
<reference evidence="17" key="1">
    <citation type="submission" date="2017-04" db="EMBL/GenBank/DDBJ databases">
        <title>Population genomics of picophytoplankton unveils novel chromosome hypervariability.</title>
        <authorList>
            <consortium name="DOE Joint Genome Institute"/>
            <person name="Blanc-Mathieu R."/>
            <person name="Krasovec M."/>
            <person name="Hebrard M."/>
            <person name="Yau S."/>
            <person name="Desgranges E."/>
            <person name="Martin J."/>
            <person name="Schackwitz W."/>
            <person name="Kuo A."/>
            <person name="Salin G."/>
            <person name="Donnadieu C."/>
            <person name="Desdevises Y."/>
            <person name="Sanchez-Ferandin S."/>
            <person name="Moreau H."/>
            <person name="Rivals E."/>
            <person name="Grigoriev I.V."/>
            <person name="Grimsley N."/>
            <person name="Eyre-Walker A."/>
            <person name="Piganeau G."/>
        </authorList>
    </citation>
    <scope>NUCLEOTIDE SEQUENCE [LARGE SCALE GENOMIC DNA]</scope>
    <source>
        <strain evidence="17">RCC 1115</strain>
    </source>
</reference>
<dbReference type="Gene3D" id="1.10.1070.11">
    <property type="entry name" value="Phosphatidylinositol 3-/4-kinase, catalytic domain"/>
    <property type="match status" value="1"/>
</dbReference>
<feature type="domain" description="FATC" evidence="16">
    <location>
        <begin position="2978"/>
        <end position="3010"/>
    </location>
</feature>
<keyword evidence="4" id="KW-0808">Transferase</keyword>
<dbReference type="PROSITE" id="PS00915">
    <property type="entry name" value="PI3_4_KINASE_1"/>
    <property type="match status" value="1"/>
</dbReference>
<dbReference type="Pfam" id="PF00454">
    <property type="entry name" value="PI3_PI4_kinase"/>
    <property type="match status" value="1"/>
</dbReference>
<dbReference type="InterPro" id="IPR044107">
    <property type="entry name" value="PIKKc_ATM"/>
</dbReference>
<dbReference type="Pfam" id="PF02260">
    <property type="entry name" value="FATC"/>
    <property type="match status" value="1"/>
</dbReference>
<evidence type="ECO:0000256" key="4">
    <source>
        <dbReference type="ARBA" id="ARBA00022679"/>
    </source>
</evidence>
<dbReference type="PANTHER" id="PTHR37079:SF4">
    <property type="entry name" value="SERINE_THREONINE-PROTEIN KINASE ATM"/>
    <property type="match status" value="1"/>
</dbReference>